<feature type="region of interest" description="Disordered" evidence="1">
    <location>
        <begin position="21"/>
        <end position="88"/>
    </location>
</feature>
<accession>A0A9J6GKN3</accession>
<feature type="compositionally biased region" description="Basic and acidic residues" evidence="1">
    <location>
        <begin position="54"/>
        <end position="66"/>
    </location>
</feature>
<dbReference type="VEuPathDB" id="VectorBase:HLOH_042275"/>
<evidence type="ECO:0000313" key="3">
    <source>
        <dbReference type="Proteomes" id="UP000821853"/>
    </source>
</evidence>
<organism evidence="2 3">
    <name type="scientific">Haemaphysalis longicornis</name>
    <name type="common">Bush tick</name>
    <dbReference type="NCBI Taxonomy" id="44386"/>
    <lineage>
        <taxon>Eukaryota</taxon>
        <taxon>Metazoa</taxon>
        <taxon>Ecdysozoa</taxon>
        <taxon>Arthropoda</taxon>
        <taxon>Chelicerata</taxon>
        <taxon>Arachnida</taxon>
        <taxon>Acari</taxon>
        <taxon>Parasitiformes</taxon>
        <taxon>Ixodida</taxon>
        <taxon>Ixodoidea</taxon>
        <taxon>Ixodidae</taxon>
        <taxon>Haemaphysalinae</taxon>
        <taxon>Haemaphysalis</taxon>
    </lineage>
</organism>
<dbReference type="EMBL" id="JABSTR010000007">
    <property type="protein sequence ID" value="KAH9375441.1"/>
    <property type="molecule type" value="Genomic_DNA"/>
</dbReference>
<dbReference type="AlphaFoldDB" id="A0A9J6GKN3"/>
<name>A0A9J6GKN3_HAELO</name>
<dbReference type="Proteomes" id="UP000821853">
    <property type="component" value="Chromosome 5"/>
</dbReference>
<dbReference type="OrthoDB" id="1930084at2759"/>
<proteinExistence type="predicted"/>
<evidence type="ECO:0000313" key="2">
    <source>
        <dbReference type="EMBL" id="KAH9375441.1"/>
    </source>
</evidence>
<keyword evidence="3" id="KW-1185">Reference proteome</keyword>
<sequence>MMSVDETLMCSFQILKPSEKKAKYQYGGLNPGGPSRRHGDRSRRMSGHQGVCSRSDKWDNERERNSKPPHTASPPTTRTTRPPLLLPRIPPSVFRSVAHTTPASVAGAGAVAATDAALLPCSGRLEA</sequence>
<protein>
    <submittedName>
        <fullName evidence="2">Uncharacterized protein</fullName>
    </submittedName>
</protein>
<reference evidence="2 3" key="1">
    <citation type="journal article" date="2020" name="Cell">
        <title>Large-Scale Comparative Analyses of Tick Genomes Elucidate Their Genetic Diversity and Vector Capacities.</title>
        <authorList>
            <consortium name="Tick Genome and Microbiome Consortium (TIGMIC)"/>
            <person name="Jia N."/>
            <person name="Wang J."/>
            <person name="Shi W."/>
            <person name="Du L."/>
            <person name="Sun Y."/>
            <person name="Zhan W."/>
            <person name="Jiang J.F."/>
            <person name="Wang Q."/>
            <person name="Zhang B."/>
            <person name="Ji P."/>
            <person name="Bell-Sakyi L."/>
            <person name="Cui X.M."/>
            <person name="Yuan T.T."/>
            <person name="Jiang B.G."/>
            <person name="Yang W.F."/>
            <person name="Lam T.T."/>
            <person name="Chang Q.C."/>
            <person name="Ding S.J."/>
            <person name="Wang X.J."/>
            <person name="Zhu J.G."/>
            <person name="Ruan X.D."/>
            <person name="Zhao L."/>
            <person name="Wei J.T."/>
            <person name="Ye R.Z."/>
            <person name="Que T.C."/>
            <person name="Du C.H."/>
            <person name="Zhou Y.H."/>
            <person name="Cheng J.X."/>
            <person name="Dai P.F."/>
            <person name="Guo W.B."/>
            <person name="Han X.H."/>
            <person name="Huang E.J."/>
            <person name="Li L.F."/>
            <person name="Wei W."/>
            <person name="Gao Y.C."/>
            <person name="Liu J.Z."/>
            <person name="Shao H.Z."/>
            <person name="Wang X."/>
            <person name="Wang C.C."/>
            <person name="Yang T.C."/>
            <person name="Huo Q.B."/>
            <person name="Li W."/>
            <person name="Chen H.Y."/>
            <person name="Chen S.E."/>
            <person name="Zhou L.G."/>
            <person name="Ni X.B."/>
            <person name="Tian J.H."/>
            <person name="Sheng Y."/>
            <person name="Liu T."/>
            <person name="Pan Y.S."/>
            <person name="Xia L.Y."/>
            <person name="Li J."/>
            <person name="Zhao F."/>
            <person name="Cao W.C."/>
        </authorList>
    </citation>
    <scope>NUCLEOTIDE SEQUENCE [LARGE SCALE GENOMIC DNA]</scope>
    <source>
        <strain evidence="2">HaeL-2018</strain>
    </source>
</reference>
<feature type="compositionally biased region" description="Basic residues" evidence="1">
    <location>
        <begin position="35"/>
        <end position="46"/>
    </location>
</feature>
<evidence type="ECO:0000256" key="1">
    <source>
        <dbReference type="SAM" id="MobiDB-lite"/>
    </source>
</evidence>
<feature type="compositionally biased region" description="Low complexity" evidence="1">
    <location>
        <begin position="68"/>
        <end position="83"/>
    </location>
</feature>
<gene>
    <name evidence="2" type="ORF">HPB48_013490</name>
</gene>
<comment type="caution">
    <text evidence="2">The sequence shown here is derived from an EMBL/GenBank/DDBJ whole genome shotgun (WGS) entry which is preliminary data.</text>
</comment>